<dbReference type="Pfam" id="PF01329">
    <property type="entry name" value="Pterin_4a"/>
    <property type="match status" value="1"/>
</dbReference>
<evidence type="ECO:0000256" key="4">
    <source>
        <dbReference type="ARBA" id="ARBA00023239"/>
    </source>
</evidence>
<dbReference type="SUPFAM" id="SSF55248">
    <property type="entry name" value="PCD-like"/>
    <property type="match status" value="1"/>
</dbReference>
<accession>A1DHF7</accession>
<evidence type="ECO:0000313" key="8">
    <source>
        <dbReference type="Proteomes" id="UP000006702"/>
    </source>
</evidence>
<dbReference type="VEuPathDB" id="FungiDB:NFIA_087700"/>
<gene>
    <name evidence="7" type="ORF">NFIA_087700</name>
</gene>
<dbReference type="GeneID" id="4587269"/>
<dbReference type="EC" id="4.2.1.96" evidence="3"/>
<evidence type="ECO:0000256" key="6">
    <source>
        <dbReference type="SAM" id="MobiDB-lite"/>
    </source>
</evidence>
<comment type="catalytic activity">
    <reaction evidence="1">
        <text>(4aS,6R)-4a-hydroxy-L-erythro-5,6,7,8-tetrahydrobiopterin = (6R)-L-erythro-6,7-dihydrobiopterin + H2O</text>
        <dbReference type="Rhea" id="RHEA:11920"/>
        <dbReference type="ChEBI" id="CHEBI:15377"/>
        <dbReference type="ChEBI" id="CHEBI:15642"/>
        <dbReference type="ChEBI" id="CHEBI:43120"/>
        <dbReference type="EC" id="4.2.1.96"/>
    </reaction>
</comment>
<evidence type="ECO:0000256" key="2">
    <source>
        <dbReference type="ARBA" id="ARBA00006472"/>
    </source>
</evidence>
<sequence>MAGAGVGYSTSAGASGDQEQEQEQEQAQAQVQISQGEDAEQVRGGLDRLLEKGWVLDGEGMGIQKTYYFRSYFKAVVGFLLIVVLREISREADCLVGAELCECGCVAERDKEASSYHDCCCDMLMVRGDKRIGSVDVHWTTHNPRGLSSKDIAMAQHCEEGAQLMGAVAEAQGKKCSLPSVTLLGTPSREREA</sequence>
<evidence type="ECO:0000256" key="3">
    <source>
        <dbReference type="ARBA" id="ARBA00013252"/>
    </source>
</evidence>
<protein>
    <recommendedName>
        <fullName evidence="3">4a-hydroxytetrahydrobiopterin dehydratase</fullName>
        <ecNumber evidence="3">4.2.1.96</ecNumber>
    </recommendedName>
    <alternativeName>
        <fullName evidence="5">4-alpha-hydroxy-tetrahydropterin dehydratase</fullName>
    </alternativeName>
</protein>
<dbReference type="InterPro" id="IPR036428">
    <property type="entry name" value="PCD_sf"/>
</dbReference>
<feature type="region of interest" description="Disordered" evidence="6">
    <location>
        <begin position="1"/>
        <end position="39"/>
    </location>
</feature>
<dbReference type="PANTHER" id="PTHR12599">
    <property type="entry name" value="PTERIN-4-ALPHA-CARBINOLAMINE DEHYDRATASE"/>
    <property type="match status" value="1"/>
</dbReference>
<name>A1DHF7_NEOFI</name>
<organism evidence="7 8">
    <name type="scientific">Neosartorya fischeri (strain ATCC 1020 / DSM 3700 / CBS 544.65 / FGSC A1164 / JCM 1740 / NRRL 181 / WB 181)</name>
    <name type="common">Aspergillus fischerianus</name>
    <dbReference type="NCBI Taxonomy" id="331117"/>
    <lineage>
        <taxon>Eukaryota</taxon>
        <taxon>Fungi</taxon>
        <taxon>Dikarya</taxon>
        <taxon>Ascomycota</taxon>
        <taxon>Pezizomycotina</taxon>
        <taxon>Eurotiomycetes</taxon>
        <taxon>Eurotiomycetidae</taxon>
        <taxon>Eurotiales</taxon>
        <taxon>Aspergillaceae</taxon>
        <taxon>Aspergillus</taxon>
        <taxon>Aspergillus subgen. Fumigati</taxon>
    </lineage>
</organism>
<comment type="similarity">
    <text evidence="2">Belongs to the pterin-4-alpha-carbinolamine dehydratase family.</text>
</comment>
<keyword evidence="4" id="KW-0456">Lyase</keyword>
<dbReference type="InterPro" id="IPR001533">
    <property type="entry name" value="Pterin_deHydtase"/>
</dbReference>
<dbReference type="GO" id="GO:0006729">
    <property type="term" value="P:tetrahydrobiopterin biosynthetic process"/>
    <property type="evidence" value="ECO:0007669"/>
    <property type="project" value="InterPro"/>
</dbReference>
<dbReference type="STRING" id="331117.A1DHF7"/>
<dbReference type="PANTHER" id="PTHR12599:SF0">
    <property type="entry name" value="PTERIN-4-ALPHA-CARBINOLAMINE DEHYDRATASE"/>
    <property type="match status" value="1"/>
</dbReference>
<dbReference type="RefSeq" id="XP_001260711.1">
    <property type="nucleotide sequence ID" value="XM_001260710.1"/>
</dbReference>
<dbReference type="EMBL" id="DS027696">
    <property type="protein sequence ID" value="EAW18814.1"/>
    <property type="molecule type" value="Genomic_DNA"/>
</dbReference>
<dbReference type="KEGG" id="nfi:NFIA_087700"/>
<dbReference type="HOGENOM" id="CLU_090696_0_0_1"/>
<dbReference type="OrthoDB" id="277398at2759"/>
<keyword evidence="8" id="KW-1185">Reference proteome</keyword>
<dbReference type="eggNOG" id="KOG4073">
    <property type="taxonomic scope" value="Eukaryota"/>
</dbReference>
<dbReference type="OMA" id="MAQHCED"/>
<proteinExistence type="inferred from homology"/>
<evidence type="ECO:0000313" key="7">
    <source>
        <dbReference type="EMBL" id="EAW18814.1"/>
    </source>
</evidence>
<reference evidence="8" key="1">
    <citation type="journal article" date="2008" name="PLoS Genet.">
        <title>Genomic islands in the pathogenic filamentous fungus Aspergillus fumigatus.</title>
        <authorList>
            <person name="Fedorova N.D."/>
            <person name="Khaldi N."/>
            <person name="Joardar V.S."/>
            <person name="Maiti R."/>
            <person name="Amedeo P."/>
            <person name="Anderson M.J."/>
            <person name="Crabtree J."/>
            <person name="Silva J.C."/>
            <person name="Badger J.H."/>
            <person name="Albarraq A."/>
            <person name="Angiuoli S."/>
            <person name="Bussey H."/>
            <person name="Bowyer P."/>
            <person name="Cotty P.J."/>
            <person name="Dyer P.S."/>
            <person name="Egan A."/>
            <person name="Galens K."/>
            <person name="Fraser-Liggett C.M."/>
            <person name="Haas B.J."/>
            <person name="Inman J.M."/>
            <person name="Kent R."/>
            <person name="Lemieux S."/>
            <person name="Malavazi I."/>
            <person name="Orvis J."/>
            <person name="Roemer T."/>
            <person name="Ronning C.M."/>
            <person name="Sundaram J.P."/>
            <person name="Sutton G."/>
            <person name="Turner G."/>
            <person name="Venter J.C."/>
            <person name="White O.R."/>
            <person name="Whitty B.R."/>
            <person name="Youngman P."/>
            <person name="Wolfe K.H."/>
            <person name="Goldman G.H."/>
            <person name="Wortman J.R."/>
            <person name="Jiang B."/>
            <person name="Denning D.W."/>
            <person name="Nierman W.C."/>
        </authorList>
    </citation>
    <scope>NUCLEOTIDE SEQUENCE [LARGE SCALE GENOMIC DNA]</scope>
    <source>
        <strain evidence="8">ATCC 1020 / DSM 3700 / CBS 544.65 / FGSC A1164 / JCM 1740 / NRRL 181 / WB 181</strain>
    </source>
</reference>
<dbReference type="Proteomes" id="UP000006702">
    <property type="component" value="Unassembled WGS sequence"/>
</dbReference>
<dbReference type="Gene3D" id="3.30.1360.20">
    <property type="entry name" value="Transcriptional coactivator/pterin dehydratase"/>
    <property type="match status" value="1"/>
</dbReference>
<evidence type="ECO:0000256" key="1">
    <source>
        <dbReference type="ARBA" id="ARBA00001554"/>
    </source>
</evidence>
<dbReference type="GO" id="GO:0008124">
    <property type="term" value="F:4-alpha-hydroxytetrahydrobiopterin dehydratase activity"/>
    <property type="evidence" value="ECO:0007669"/>
    <property type="project" value="UniProtKB-EC"/>
</dbReference>
<dbReference type="AlphaFoldDB" id="A1DHF7"/>
<evidence type="ECO:0000256" key="5">
    <source>
        <dbReference type="ARBA" id="ARBA00030497"/>
    </source>
</evidence>